<dbReference type="RefSeq" id="WP_034958217.1">
    <property type="nucleotide sequence ID" value="NZ_JMIW01000001.1"/>
</dbReference>
<dbReference type="Proteomes" id="UP000027647">
    <property type="component" value="Unassembled WGS sequence"/>
</dbReference>
<proteinExistence type="predicted"/>
<protein>
    <recommendedName>
        <fullName evidence="3">STAS/SEC14 domain-containing protein</fullName>
    </recommendedName>
</protein>
<accession>A0A074N1Q6</accession>
<evidence type="ECO:0000313" key="2">
    <source>
        <dbReference type="Proteomes" id="UP000027647"/>
    </source>
</evidence>
<comment type="caution">
    <text evidence="1">The sequence shown here is derived from an EMBL/GenBank/DDBJ whole genome shotgun (WGS) entry which is preliminary data.</text>
</comment>
<name>A0A074N1Q6_ERYLO</name>
<dbReference type="OrthoDB" id="7409882at2"/>
<dbReference type="AlphaFoldDB" id="A0A074N1Q6"/>
<reference evidence="1 2" key="1">
    <citation type="submission" date="2014-04" db="EMBL/GenBank/DDBJ databases">
        <title>A comprehensive comparison of genomes of Erythrobacter spp. strains.</title>
        <authorList>
            <person name="Zheng Q."/>
        </authorList>
    </citation>
    <scope>NUCLEOTIDE SEQUENCE [LARGE SCALE GENOMIC DNA]</scope>
    <source>
        <strain evidence="1 2">DSM 6997</strain>
    </source>
</reference>
<keyword evidence="2" id="KW-1185">Reference proteome</keyword>
<sequence>MTTLTPTHSISVKEPHAELHFAIAGFWTCEAMEAFLYDLGDAAKLYMRKGIRFSVLGDLRGFVPQDRATADAIRTSLLMAQKNGMQRFALVTDMTLVKLQYRRITAGMEADFFDTPSAAEVWLRSF</sequence>
<dbReference type="STRING" id="1044.EH31_04100"/>
<organism evidence="1 2">
    <name type="scientific">Erythrobacter longus</name>
    <dbReference type="NCBI Taxonomy" id="1044"/>
    <lineage>
        <taxon>Bacteria</taxon>
        <taxon>Pseudomonadati</taxon>
        <taxon>Pseudomonadota</taxon>
        <taxon>Alphaproteobacteria</taxon>
        <taxon>Sphingomonadales</taxon>
        <taxon>Erythrobacteraceae</taxon>
        <taxon>Erythrobacter/Porphyrobacter group</taxon>
        <taxon>Erythrobacter</taxon>
    </lineage>
</organism>
<evidence type="ECO:0000313" key="1">
    <source>
        <dbReference type="EMBL" id="KEO91862.1"/>
    </source>
</evidence>
<gene>
    <name evidence="1" type="ORF">EH31_04100</name>
</gene>
<evidence type="ECO:0008006" key="3">
    <source>
        <dbReference type="Google" id="ProtNLM"/>
    </source>
</evidence>
<dbReference type="EMBL" id="JMIW01000001">
    <property type="protein sequence ID" value="KEO91862.1"/>
    <property type="molecule type" value="Genomic_DNA"/>
</dbReference>
<dbReference type="eggNOG" id="ENOG502ZPQM">
    <property type="taxonomic scope" value="Bacteria"/>
</dbReference>
<dbReference type="InterPro" id="IPR036513">
    <property type="entry name" value="STAS_dom_sf"/>
</dbReference>
<dbReference type="SUPFAM" id="SSF52091">
    <property type="entry name" value="SpoIIaa-like"/>
    <property type="match status" value="1"/>
</dbReference>